<organism evidence="1 2">
    <name type="scientific">Aquimarina algiphila</name>
    <dbReference type="NCBI Taxonomy" id="2047982"/>
    <lineage>
        <taxon>Bacteria</taxon>
        <taxon>Pseudomonadati</taxon>
        <taxon>Bacteroidota</taxon>
        <taxon>Flavobacteriia</taxon>
        <taxon>Flavobacteriales</taxon>
        <taxon>Flavobacteriaceae</taxon>
        <taxon>Aquimarina</taxon>
    </lineage>
</organism>
<dbReference type="Proteomes" id="UP000318833">
    <property type="component" value="Unassembled WGS sequence"/>
</dbReference>
<keyword evidence="2" id="KW-1185">Reference proteome</keyword>
<name>A0A554VHH5_9FLAO</name>
<evidence type="ECO:0000313" key="2">
    <source>
        <dbReference type="Proteomes" id="UP000318833"/>
    </source>
</evidence>
<comment type="caution">
    <text evidence="1">The sequence shown here is derived from an EMBL/GenBank/DDBJ whole genome shotgun (WGS) entry which is preliminary data.</text>
</comment>
<reference evidence="1 2" key="1">
    <citation type="submission" date="2019-07" db="EMBL/GenBank/DDBJ databases">
        <title>The draft genome sequence of Aquimarina algiphila M91.</title>
        <authorList>
            <person name="Meng X."/>
        </authorList>
    </citation>
    <scope>NUCLEOTIDE SEQUENCE [LARGE SCALE GENOMIC DNA]</scope>
    <source>
        <strain evidence="1 2">M91</strain>
    </source>
</reference>
<protein>
    <recommendedName>
        <fullName evidence="3">Deoxyuridine 5'-triphosphate nucleotidohydrolase</fullName>
    </recommendedName>
</protein>
<gene>
    <name evidence="1" type="ORF">FOF46_17230</name>
</gene>
<dbReference type="EMBL" id="VLNR01000038">
    <property type="protein sequence ID" value="TSE06966.1"/>
    <property type="molecule type" value="Genomic_DNA"/>
</dbReference>
<dbReference type="RefSeq" id="WP_143917314.1">
    <property type="nucleotide sequence ID" value="NZ_CANMXV010000021.1"/>
</dbReference>
<sequence length="224" mass="26625">MKFDKDFKKAISHLPSDEKDKLILRLLKKDLNLANRLYFELLDDRTAEDKRQVIEKRILSRIEHFSKYDSTPGYLMMYIRDLSGEITEHVKVTKDKYGEVSLNLLMLMHTLTLKNRDVLSYTHGKARKFCLYIIARAFKILILIQKLHEDLWMEFYDDLEELGQLISENDYLMKTAIQNGFDVNWLINKEIPEDIEQIHRDIRNQGYLSGSVYLRDAGYTRKIK</sequence>
<dbReference type="OrthoDB" id="1432119at2"/>
<proteinExistence type="predicted"/>
<accession>A0A554VHH5</accession>
<dbReference type="AlphaFoldDB" id="A0A554VHH5"/>
<evidence type="ECO:0000313" key="1">
    <source>
        <dbReference type="EMBL" id="TSE06966.1"/>
    </source>
</evidence>
<evidence type="ECO:0008006" key="3">
    <source>
        <dbReference type="Google" id="ProtNLM"/>
    </source>
</evidence>